<proteinExistence type="predicted"/>
<dbReference type="InterPro" id="IPR031803">
    <property type="entry name" value="BAT_GAF/HTH-assoc"/>
</dbReference>
<keyword evidence="6" id="KW-1185">Reference proteome</keyword>
<protein>
    <submittedName>
        <fullName evidence="5">Helix-turn-helix domain-containing protein</fullName>
    </submittedName>
</protein>
<keyword evidence="1" id="KW-0805">Transcription regulation</keyword>
<reference evidence="5 6" key="1">
    <citation type="submission" date="2022-06" db="EMBL/GenBank/DDBJ databases">
        <title>Halomicroarcula sp. a new haloarchaeum isolate from saline soil.</title>
        <authorList>
            <person name="Strakova D."/>
            <person name="Galisteo C."/>
            <person name="Sanchez-Porro C."/>
            <person name="Ventosa A."/>
        </authorList>
    </citation>
    <scope>NUCLEOTIDE SEQUENCE [LARGE SCALE GENOMIC DNA]</scope>
    <source>
        <strain evidence="5 6">S3CR25-11</strain>
    </source>
</reference>
<dbReference type="Proteomes" id="UP001268864">
    <property type="component" value="Unassembled WGS sequence"/>
</dbReference>
<evidence type="ECO:0000313" key="5">
    <source>
        <dbReference type="EMBL" id="MDS0284591.1"/>
    </source>
</evidence>
<evidence type="ECO:0000259" key="4">
    <source>
        <dbReference type="Pfam" id="PF15915"/>
    </source>
</evidence>
<dbReference type="PANTHER" id="PTHR34236">
    <property type="entry name" value="DIMETHYL SULFOXIDE REDUCTASE TRANSCRIPTIONAL ACTIVATOR"/>
    <property type="match status" value="1"/>
</dbReference>
<name>A0ABU2FWH9_9EURY</name>
<feature type="domain" description="Bacterioopsin transcriptional activator GAF and HTH associated" evidence="4">
    <location>
        <begin position="24"/>
        <end position="150"/>
    </location>
</feature>
<organism evidence="5 6">
    <name type="scientific">Haloarcula onubensis</name>
    <dbReference type="NCBI Taxonomy" id="2950539"/>
    <lineage>
        <taxon>Archaea</taxon>
        <taxon>Methanobacteriati</taxon>
        <taxon>Methanobacteriota</taxon>
        <taxon>Stenosarchaea group</taxon>
        <taxon>Halobacteria</taxon>
        <taxon>Halobacteriales</taxon>
        <taxon>Haloarculaceae</taxon>
        <taxon>Haloarcula</taxon>
    </lineage>
</organism>
<accession>A0ABU2FWH9</accession>
<dbReference type="Pfam" id="PF04967">
    <property type="entry name" value="HTH_10"/>
    <property type="match status" value="1"/>
</dbReference>
<dbReference type="EMBL" id="JAMQOS010000009">
    <property type="protein sequence ID" value="MDS0284591.1"/>
    <property type="molecule type" value="Genomic_DNA"/>
</dbReference>
<sequence>MSTIVQGSVPSDELALHRTFQELPELEVQCERVVKSGENTVFPVLWMRDATQEAIEDALADDPTVESVECLSSLDEEYLYEMEWIDHVHLLLNILTNGEATILDAVGRRDRWHLRVLFPDREHFARTHEFAEDHGLAFDVRSIRELEGEPAGRYGLTEGQYEALILAADRGYFEVSRETTLEELADELDVSHQALSEQLRRGMEALVEDTLFVGEMADEIV</sequence>
<evidence type="ECO:0000256" key="1">
    <source>
        <dbReference type="ARBA" id="ARBA00023015"/>
    </source>
</evidence>
<comment type="caution">
    <text evidence="5">The sequence shown here is derived from an EMBL/GenBank/DDBJ whole genome shotgun (WGS) entry which is preliminary data.</text>
</comment>
<gene>
    <name evidence="5" type="ORF">NDI86_21055</name>
</gene>
<dbReference type="RefSeq" id="WP_310902256.1">
    <property type="nucleotide sequence ID" value="NZ_JAMQOS010000009.1"/>
</dbReference>
<evidence type="ECO:0000313" key="6">
    <source>
        <dbReference type="Proteomes" id="UP001268864"/>
    </source>
</evidence>
<dbReference type="PANTHER" id="PTHR34236:SF1">
    <property type="entry name" value="DIMETHYL SULFOXIDE REDUCTASE TRANSCRIPTIONAL ACTIVATOR"/>
    <property type="match status" value="1"/>
</dbReference>
<feature type="domain" description="HTH bat-type" evidence="3">
    <location>
        <begin position="156"/>
        <end position="207"/>
    </location>
</feature>
<evidence type="ECO:0000259" key="3">
    <source>
        <dbReference type="Pfam" id="PF04967"/>
    </source>
</evidence>
<dbReference type="Pfam" id="PF15915">
    <property type="entry name" value="BAT"/>
    <property type="match status" value="1"/>
</dbReference>
<evidence type="ECO:0000256" key="2">
    <source>
        <dbReference type="ARBA" id="ARBA00023163"/>
    </source>
</evidence>
<dbReference type="InterPro" id="IPR007050">
    <property type="entry name" value="HTH_bacterioopsin"/>
</dbReference>
<keyword evidence="2" id="KW-0804">Transcription</keyword>